<protein>
    <recommendedName>
        <fullName evidence="3">Encoded protein</fullName>
    </recommendedName>
</protein>
<name>A0ABQ7G9G1_DUNSA</name>
<reference evidence="1" key="1">
    <citation type="submission" date="2017-08" db="EMBL/GenBank/DDBJ databases">
        <authorList>
            <person name="Polle J.E."/>
            <person name="Barry K."/>
            <person name="Cushman J."/>
            <person name="Schmutz J."/>
            <person name="Tran D."/>
            <person name="Hathwaick L.T."/>
            <person name="Yim W.C."/>
            <person name="Jenkins J."/>
            <person name="Mckie-Krisberg Z.M."/>
            <person name="Prochnik S."/>
            <person name="Lindquist E."/>
            <person name="Dockter R.B."/>
            <person name="Adam C."/>
            <person name="Molina H."/>
            <person name="Bunkerborg J."/>
            <person name="Jin E."/>
            <person name="Buchheim M."/>
            <person name="Magnuson J."/>
        </authorList>
    </citation>
    <scope>NUCLEOTIDE SEQUENCE</scope>
    <source>
        <strain evidence="1">CCAP 19/18</strain>
    </source>
</reference>
<sequence length="87" mass="9835">MQSYIYTFYIQCSSLTLSWPVQQAIDTIADTSLEQGSPLYEAWHASNRFSATSFVRTRCSSYPHDFATTAKEDPAYLAEGSSIWYSS</sequence>
<evidence type="ECO:0000313" key="2">
    <source>
        <dbReference type="Proteomes" id="UP000815325"/>
    </source>
</evidence>
<dbReference type="Proteomes" id="UP000815325">
    <property type="component" value="Unassembled WGS sequence"/>
</dbReference>
<organism evidence="1 2">
    <name type="scientific">Dunaliella salina</name>
    <name type="common">Green alga</name>
    <name type="synonym">Protococcus salinus</name>
    <dbReference type="NCBI Taxonomy" id="3046"/>
    <lineage>
        <taxon>Eukaryota</taxon>
        <taxon>Viridiplantae</taxon>
        <taxon>Chlorophyta</taxon>
        <taxon>core chlorophytes</taxon>
        <taxon>Chlorophyceae</taxon>
        <taxon>CS clade</taxon>
        <taxon>Chlamydomonadales</taxon>
        <taxon>Dunaliellaceae</taxon>
        <taxon>Dunaliella</taxon>
    </lineage>
</organism>
<evidence type="ECO:0008006" key="3">
    <source>
        <dbReference type="Google" id="ProtNLM"/>
    </source>
</evidence>
<proteinExistence type="predicted"/>
<keyword evidence="2" id="KW-1185">Reference proteome</keyword>
<gene>
    <name evidence="1" type="ORF">DUNSADRAFT_13451</name>
</gene>
<dbReference type="EMBL" id="MU069966">
    <property type="protein sequence ID" value="KAF5831214.1"/>
    <property type="molecule type" value="Genomic_DNA"/>
</dbReference>
<accession>A0ABQ7G9G1</accession>
<comment type="caution">
    <text evidence="1">The sequence shown here is derived from an EMBL/GenBank/DDBJ whole genome shotgun (WGS) entry which is preliminary data.</text>
</comment>
<evidence type="ECO:0000313" key="1">
    <source>
        <dbReference type="EMBL" id="KAF5831214.1"/>
    </source>
</evidence>